<dbReference type="InterPro" id="IPR005135">
    <property type="entry name" value="Endo/exonuclease/phosphatase"/>
</dbReference>
<dbReference type="InterPro" id="IPR036691">
    <property type="entry name" value="Endo/exonu/phosph_ase_sf"/>
</dbReference>
<keyword evidence="3" id="KW-1185">Reference proteome</keyword>
<dbReference type="PANTHER" id="PTHR14859">
    <property type="entry name" value="CALCOFLUOR WHITE HYPERSENSITIVE PROTEIN PRECURSOR"/>
    <property type="match status" value="1"/>
</dbReference>
<dbReference type="RefSeq" id="WP_330975270.1">
    <property type="nucleotide sequence ID" value="NZ_JAZGLY010000006.1"/>
</dbReference>
<name>A0ABU7RIQ1_9BACT</name>
<dbReference type="PANTHER" id="PTHR14859:SF15">
    <property type="entry name" value="ENDONUCLEASE_EXONUCLEASE_PHOSPHATASE DOMAIN-CONTAINING PROTEIN"/>
    <property type="match status" value="1"/>
</dbReference>
<dbReference type="Proteomes" id="UP001357452">
    <property type="component" value="Unassembled WGS sequence"/>
</dbReference>
<dbReference type="SUPFAM" id="SSF56219">
    <property type="entry name" value="DNase I-like"/>
    <property type="match status" value="1"/>
</dbReference>
<proteinExistence type="predicted"/>
<dbReference type="EMBL" id="JAZGLY010000006">
    <property type="protein sequence ID" value="MEE6187863.1"/>
    <property type="molecule type" value="Genomic_DNA"/>
</dbReference>
<dbReference type="InterPro" id="IPR051916">
    <property type="entry name" value="GPI-anchor_lipid_remodeler"/>
</dbReference>
<keyword evidence="2" id="KW-0378">Hydrolase</keyword>
<protein>
    <submittedName>
        <fullName evidence="2">Endonuclease/exonuclease/phosphatase family protein</fullName>
    </submittedName>
</protein>
<dbReference type="Pfam" id="PF03372">
    <property type="entry name" value="Exo_endo_phos"/>
    <property type="match status" value="1"/>
</dbReference>
<dbReference type="GO" id="GO:0004519">
    <property type="term" value="F:endonuclease activity"/>
    <property type="evidence" value="ECO:0007669"/>
    <property type="project" value="UniProtKB-KW"/>
</dbReference>
<reference evidence="2 3" key="1">
    <citation type="submission" date="2024-01" db="EMBL/GenBank/DDBJ databases">
        <title>Niabella digestum sp. nov., isolated from waste digestion system.</title>
        <authorList>
            <person name="Zhang L."/>
        </authorList>
    </citation>
    <scope>NUCLEOTIDE SEQUENCE [LARGE SCALE GENOMIC DNA]</scope>
    <source>
        <strain evidence="2 3">A18</strain>
    </source>
</reference>
<evidence type="ECO:0000259" key="1">
    <source>
        <dbReference type="Pfam" id="PF03372"/>
    </source>
</evidence>
<keyword evidence="2" id="KW-0255">Endonuclease</keyword>
<organism evidence="2 3">
    <name type="scientific">Niabella digestorum</name>
    <dbReference type="NCBI Taxonomy" id="3117701"/>
    <lineage>
        <taxon>Bacteria</taxon>
        <taxon>Pseudomonadati</taxon>
        <taxon>Bacteroidota</taxon>
        <taxon>Chitinophagia</taxon>
        <taxon>Chitinophagales</taxon>
        <taxon>Chitinophagaceae</taxon>
        <taxon>Niabella</taxon>
    </lineage>
</organism>
<accession>A0ABU7RIQ1</accession>
<keyword evidence="2" id="KW-0540">Nuclease</keyword>
<feature type="domain" description="Endonuclease/exonuclease/phosphatase" evidence="1">
    <location>
        <begin position="1"/>
        <end position="224"/>
    </location>
</feature>
<evidence type="ECO:0000313" key="2">
    <source>
        <dbReference type="EMBL" id="MEE6187863.1"/>
    </source>
</evidence>
<dbReference type="Gene3D" id="3.60.10.10">
    <property type="entry name" value="Endonuclease/exonuclease/phosphatase"/>
    <property type="match status" value="1"/>
</dbReference>
<sequence length="235" mass="25562">MSYNIHHCNPPSKQGVIDVDAIANAIKQEDPDIVAVQEVDVNTGRSGRINQAALLASKTNLKAFHFAKAIDHGGGDYGVLILSRYPLSDIHTYKLPMEANSQGEPRVLAMATVHLPGGKKMKFGSTHLDAMRNPANRLLQIKTINAIADTIAVPMIVAGDFNAEEGSEVIKLLDNQFTRTCSPCQPTIPAVNPKKAIDFIAYKPQSAFSVILHKVVNETYASDHLPVTAVMKLHF</sequence>
<evidence type="ECO:0000313" key="3">
    <source>
        <dbReference type="Proteomes" id="UP001357452"/>
    </source>
</evidence>
<comment type="caution">
    <text evidence="2">The sequence shown here is derived from an EMBL/GenBank/DDBJ whole genome shotgun (WGS) entry which is preliminary data.</text>
</comment>
<gene>
    <name evidence="2" type="ORF">V2H41_11325</name>
</gene>